<reference evidence="1 2" key="1">
    <citation type="journal article" date="2019" name="Genome Biol. Evol.">
        <title>Insights into the evolution of the New World diploid cottons (Gossypium, subgenus Houzingenia) based on genome sequencing.</title>
        <authorList>
            <person name="Grover C.E."/>
            <person name="Arick M.A. 2nd"/>
            <person name="Thrash A."/>
            <person name="Conover J.L."/>
            <person name="Sanders W.S."/>
            <person name="Peterson D.G."/>
            <person name="Frelichowski J.E."/>
            <person name="Scheffler J.A."/>
            <person name="Scheffler B.E."/>
            <person name="Wendel J.F."/>
        </authorList>
    </citation>
    <scope>NUCLEOTIDE SEQUENCE [LARGE SCALE GENOMIC DNA]</scope>
    <source>
        <strain evidence="1">1</strain>
        <tissue evidence="1">Leaf</tissue>
    </source>
</reference>
<gene>
    <name evidence="1" type="ORF">Goshw_013920</name>
</gene>
<evidence type="ECO:0000313" key="1">
    <source>
        <dbReference type="EMBL" id="MBA0857549.1"/>
    </source>
</evidence>
<dbReference type="EMBL" id="JABFAF010000006">
    <property type="protein sequence ID" value="MBA0857549.1"/>
    <property type="molecule type" value="Genomic_DNA"/>
</dbReference>
<organism evidence="1 2">
    <name type="scientific">Gossypium schwendimanii</name>
    <name type="common">Cotton</name>
    <dbReference type="NCBI Taxonomy" id="34291"/>
    <lineage>
        <taxon>Eukaryota</taxon>
        <taxon>Viridiplantae</taxon>
        <taxon>Streptophyta</taxon>
        <taxon>Embryophyta</taxon>
        <taxon>Tracheophyta</taxon>
        <taxon>Spermatophyta</taxon>
        <taxon>Magnoliopsida</taxon>
        <taxon>eudicotyledons</taxon>
        <taxon>Gunneridae</taxon>
        <taxon>Pentapetalae</taxon>
        <taxon>rosids</taxon>
        <taxon>malvids</taxon>
        <taxon>Malvales</taxon>
        <taxon>Malvaceae</taxon>
        <taxon>Malvoideae</taxon>
        <taxon>Gossypium</taxon>
    </lineage>
</organism>
<evidence type="ECO:0000313" key="2">
    <source>
        <dbReference type="Proteomes" id="UP000593576"/>
    </source>
</evidence>
<protein>
    <submittedName>
        <fullName evidence="1">Uncharacterized protein</fullName>
    </submittedName>
</protein>
<keyword evidence="2" id="KW-1185">Reference proteome</keyword>
<dbReference type="AlphaFoldDB" id="A0A7J9LGR2"/>
<accession>A0A7J9LGR2</accession>
<dbReference type="Proteomes" id="UP000593576">
    <property type="component" value="Unassembled WGS sequence"/>
</dbReference>
<sequence length="65" mass="7770">MMFTFQYGNPQVVKVLDSMLEEVPEASLLYFFSLRLLLKKDKRIIFLSINPNMRVLWLKIEMEDS</sequence>
<proteinExistence type="predicted"/>
<name>A0A7J9LGR2_GOSSC</name>
<comment type="caution">
    <text evidence="1">The sequence shown here is derived from an EMBL/GenBank/DDBJ whole genome shotgun (WGS) entry which is preliminary data.</text>
</comment>